<dbReference type="OrthoDB" id="1607513at2759"/>
<dbReference type="GO" id="GO:0008270">
    <property type="term" value="F:zinc ion binding"/>
    <property type="evidence" value="ECO:0007669"/>
    <property type="project" value="UniProtKB-KW"/>
</dbReference>
<dbReference type="EMBL" id="NCKW01006472">
    <property type="protein sequence ID" value="POM71517.1"/>
    <property type="molecule type" value="Genomic_DNA"/>
</dbReference>
<evidence type="ECO:0000256" key="5">
    <source>
        <dbReference type="ARBA" id="ARBA00023242"/>
    </source>
</evidence>
<keyword evidence="4" id="KW-0862">Zinc</keyword>
<evidence type="ECO:0000256" key="3">
    <source>
        <dbReference type="ARBA" id="ARBA00022771"/>
    </source>
</evidence>
<reference evidence="7 8" key="1">
    <citation type="journal article" date="2017" name="Genome Biol. Evol.">
        <title>Phytophthora megakarya and P. palmivora, closely related causal agents of cacao black pod rot, underwent increases in genome sizes and gene numbers by different mechanisms.</title>
        <authorList>
            <person name="Ali S.S."/>
            <person name="Shao J."/>
            <person name="Lary D.J."/>
            <person name="Kronmiller B."/>
            <person name="Shen D."/>
            <person name="Strem M.D."/>
            <person name="Amoako-Attah I."/>
            <person name="Akrofi A.Y."/>
            <person name="Begoude B.A."/>
            <person name="Ten Hoopen G.M."/>
            <person name="Coulibaly K."/>
            <person name="Kebe B.I."/>
            <person name="Melnick R.L."/>
            <person name="Guiltinan M.J."/>
            <person name="Tyler B.M."/>
            <person name="Meinhardt L.W."/>
            <person name="Bailey B.A."/>
        </authorList>
    </citation>
    <scope>NUCLEOTIDE SEQUENCE [LARGE SCALE GENOMIC DNA]</scope>
    <source>
        <strain evidence="8">sbr112.9</strain>
    </source>
</reference>
<evidence type="ECO:0000256" key="4">
    <source>
        <dbReference type="ARBA" id="ARBA00022833"/>
    </source>
</evidence>
<organism evidence="7 8">
    <name type="scientific">Phytophthora palmivora</name>
    <dbReference type="NCBI Taxonomy" id="4796"/>
    <lineage>
        <taxon>Eukaryota</taxon>
        <taxon>Sar</taxon>
        <taxon>Stramenopiles</taxon>
        <taxon>Oomycota</taxon>
        <taxon>Peronosporomycetes</taxon>
        <taxon>Peronosporales</taxon>
        <taxon>Peronosporaceae</taxon>
        <taxon>Phytophthora</taxon>
    </lineage>
</organism>
<dbReference type="Pfam" id="PF05699">
    <property type="entry name" value="Dimer_Tnp_hAT"/>
    <property type="match status" value="1"/>
</dbReference>
<proteinExistence type="predicted"/>
<keyword evidence="8" id="KW-1185">Reference proteome</keyword>
<evidence type="ECO:0000256" key="2">
    <source>
        <dbReference type="ARBA" id="ARBA00022723"/>
    </source>
</evidence>
<sequence>MLLLMLEIGGTLDDFLEHVTTTGEFSQSTAQQPTAEQWLTIRCLIRKPKNEKMFDAVIRSKSGRVIDALDKENVLQTLGDKFKNKPPEEILWISVLDPRSAELKHLTHNEAALARTRLISAAIQMGTGINARTDNESECGRTSCALDPQTSAKKEKLAWLTDGFSGGIAEFDEEESTAAAEKLKSKCESEITRYLGDAQGTPVTINPLKWWTKQRRGKYPIIAVLARNWLACITTSVPSERAFSQSGNVISSKRCSLDPDIVRDIMFVGENYEENDDNILSGGSDNNDDDSE</sequence>
<dbReference type="InterPro" id="IPR012337">
    <property type="entry name" value="RNaseH-like_sf"/>
</dbReference>
<dbReference type="Proteomes" id="UP000237271">
    <property type="component" value="Unassembled WGS sequence"/>
</dbReference>
<comment type="subcellular location">
    <subcellularLocation>
        <location evidence="1">Nucleus</location>
    </subcellularLocation>
</comment>
<dbReference type="AlphaFoldDB" id="A0A2P4Y140"/>
<feature type="domain" description="HAT C-terminal dimerisation" evidence="6">
    <location>
        <begin position="204"/>
        <end position="270"/>
    </location>
</feature>
<evidence type="ECO:0000259" key="6">
    <source>
        <dbReference type="Pfam" id="PF05699"/>
    </source>
</evidence>
<protein>
    <recommendedName>
        <fullName evidence="6">HAT C-terminal dimerisation domain-containing protein</fullName>
    </recommendedName>
</protein>
<dbReference type="SUPFAM" id="SSF53098">
    <property type="entry name" value="Ribonuclease H-like"/>
    <property type="match status" value="1"/>
</dbReference>
<accession>A0A2P4Y140</accession>
<dbReference type="InterPro" id="IPR052035">
    <property type="entry name" value="ZnF_BED_domain_contain"/>
</dbReference>
<keyword evidence="3" id="KW-0863">Zinc-finger</keyword>
<evidence type="ECO:0000313" key="7">
    <source>
        <dbReference type="EMBL" id="POM71517.1"/>
    </source>
</evidence>
<evidence type="ECO:0000313" key="8">
    <source>
        <dbReference type="Proteomes" id="UP000237271"/>
    </source>
</evidence>
<name>A0A2P4Y140_9STRA</name>
<keyword evidence="5" id="KW-0539">Nucleus</keyword>
<evidence type="ECO:0000256" key="1">
    <source>
        <dbReference type="ARBA" id="ARBA00004123"/>
    </source>
</evidence>
<comment type="caution">
    <text evidence="7">The sequence shown here is derived from an EMBL/GenBank/DDBJ whole genome shotgun (WGS) entry which is preliminary data.</text>
</comment>
<keyword evidence="2" id="KW-0479">Metal-binding</keyword>
<dbReference type="PANTHER" id="PTHR46481">
    <property type="entry name" value="ZINC FINGER BED DOMAIN-CONTAINING PROTEIN 4"/>
    <property type="match status" value="1"/>
</dbReference>
<dbReference type="GO" id="GO:0046983">
    <property type="term" value="F:protein dimerization activity"/>
    <property type="evidence" value="ECO:0007669"/>
    <property type="project" value="InterPro"/>
</dbReference>
<dbReference type="PANTHER" id="PTHR46481:SF10">
    <property type="entry name" value="ZINC FINGER BED DOMAIN-CONTAINING PROTEIN 39"/>
    <property type="match status" value="1"/>
</dbReference>
<gene>
    <name evidence="7" type="ORF">PHPALM_11910</name>
</gene>
<dbReference type="GO" id="GO:0005634">
    <property type="term" value="C:nucleus"/>
    <property type="evidence" value="ECO:0007669"/>
    <property type="project" value="UniProtKB-SubCell"/>
</dbReference>
<dbReference type="InterPro" id="IPR008906">
    <property type="entry name" value="HATC_C_dom"/>
</dbReference>